<dbReference type="EMBL" id="QMAP01000012">
    <property type="protein sequence ID" value="RXI45743.1"/>
    <property type="molecule type" value="Genomic_DNA"/>
</dbReference>
<keyword evidence="9" id="KW-0479">Metal-binding</keyword>
<dbReference type="CDD" id="cd16015">
    <property type="entry name" value="LTA_synthase"/>
    <property type="match status" value="1"/>
</dbReference>
<dbReference type="InterPro" id="IPR000917">
    <property type="entry name" value="Sulfatase_N"/>
</dbReference>
<dbReference type="InterPro" id="IPR050448">
    <property type="entry name" value="OpgB/LTA_synthase_biosynth"/>
</dbReference>
<keyword evidence="6 11" id="KW-1133">Transmembrane helix</keyword>
<evidence type="ECO:0000259" key="12">
    <source>
        <dbReference type="Pfam" id="PF00884"/>
    </source>
</evidence>
<dbReference type="SUPFAM" id="SSF53649">
    <property type="entry name" value="Alkaline phosphatase-like"/>
    <property type="match status" value="1"/>
</dbReference>
<keyword evidence="9" id="KW-0464">Manganese</keyword>
<keyword evidence="4" id="KW-1003">Cell membrane</keyword>
<feature type="binding site" evidence="10">
    <location>
        <position position="502"/>
    </location>
    <ligand>
        <name>Mn(2+)</name>
        <dbReference type="ChEBI" id="CHEBI:29035"/>
    </ligand>
</feature>
<feature type="transmembrane region" description="Helical" evidence="11">
    <location>
        <begin position="97"/>
        <end position="118"/>
    </location>
</feature>
<evidence type="ECO:0000313" key="13">
    <source>
        <dbReference type="EMBL" id="RXI45743.1"/>
    </source>
</evidence>
<sequence length="632" mass="73020">MQSIQNNIESNIENNILKHNLRNKLAHIFKNHFIFLITLLSLFLKSLIFIAYVASPTGAKISIARLPFYLINTLLYISIISIFIFFCYLFKGKKQIIAFLTVNFMFSLFMLCDLIYYRGFQSFISIYNLSQKGNLENLGSTIISLIKPLDIVFFLDIFVIVFILIKCKRDFILPQKQVALSICILLISISVPSYYHYTYDILEKHGPNRKYFHIYWSPLYNISKMSPVGYHIYDSYLYFKNSKRLALSTEDKTSINKWFATAKEDLPDNEQAGIFKGKNLIFVQVESLERFVIGQKVNGEEITPTLNKILKNSFYFSSIYEQVSGGNSSDADLMVNTSTYPVKNGATFFRFPDNKYNSLPMMMSKLGYKTSAFHPDGGGYWNWMPALQSMGFDKCTDITGFNVDETIGLGISDGTYLRQLADKISNQPKPFYSFFVTLTSHMPFNLPKEHRHMKLSDTMDKNVLGDYLQSIHYTDKHIGNFLASLDKNGVLDDSVVVIYGDHCGVHKYYKDKLNEIQPREDWWFKNDYEIPLLIYSKDLKGKEIKTIGGQIDILPTVAYLMGVDKKEYINTSMGRNLLNTNKNFVVLSNGVFIGDYETENEKKKLVEGLNISDIMLRSNYFKNYYKKYKPNH</sequence>
<comment type="pathway">
    <text evidence="2">Cell wall biogenesis; lipoteichoic acid biosynthesis.</text>
</comment>
<dbReference type="PIRSF" id="PIRSF005091">
    <property type="entry name" value="Mmb_sulf_HI1246"/>
    <property type="match status" value="1"/>
</dbReference>
<dbReference type="InterPro" id="IPR012160">
    <property type="entry name" value="LtaS-like"/>
</dbReference>
<dbReference type="GO" id="GO:0046872">
    <property type="term" value="F:metal ion binding"/>
    <property type="evidence" value="ECO:0007669"/>
    <property type="project" value="UniProtKB-KW"/>
</dbReference>
<proteinExistence type="inferred from homology"/>
<evidence type="ECO:0000256" key="10">
    <source>
        <dbReference type="PIRSR" id="PIRSR005091-3"/>
    </source>
</evidence>
<feature type="domain" description="Sulfatase N-terminal" evidence="12">
    <location>
        <begin position="278"/>
        <end position="563"/>
    </location>
</feature>
<organism evidence="13 14">
    <name type="scientific">Clostridium tetani</name>
    <dbReference type="NCBI Taxonomy" id="1513"/>
    <lineage>
        <taxon>Bacteria</taxon>
        <taxon>Bacillati</taxon>
        <taxon>Bacillota</taxon>
        <taxon>Clostridia</taxon>
        <taxon>Eubacteriales</taxon>
        <taxon>Clostridiaceae</taxon>
        <taxon>Clostridium</taxon>
    </lineage>
</organism>
<feature type="transmembrane region" description="Helical" evidence="11">
    <location>
        <begin position="138"/>
        <end position="165"/>
    </location>
</feature>
<evidence type="ECO:0000256" key="5">
    <source>
        <dbReference type="ARBA" id="ARBA00022692"/>
    </source>
</evidence>
<gene>
    <name evidence="13" type="ORF">DP130_11875</name>
</gene>
<comment type="caution">
    <text evidence="13">The sequence shown here is derived from an EMBL/GenBank/DDBJ whole genome shotgun (WGS) entry which is preliminary data.</text>
</comment>
<protein>
    <submittedName>
        <fullName evidence="13">LTA synthase family protein</fullName>
    </submittedName>
</protein>
<evidence type="ECO:0000256" key="1">
    <source>
        <dbReference type="ARBA" id="ARBA00004651"/>
    </source>
</evidence>
<dbReference type="Proteomes" id="UP000290921">
    <property type="component" value="Unassembled WGS sequence"/>
</dbReference>
<evidence type="ECO:0000313" key="14">
    <source>
        <dbReference type="Proteomes" id="UP000290921"/>
    </source>
</evidence>
<keyword evidence="7 11" id="KW-0472">Membrane</keyword>
<evidence type="ECO:0000256" key="9">
    <source>
        <dbReference type="PIRSR" id="PIRSR005091-2"/>
    </source>
</evidence>
<reference evidence="13 14" key="1">
    <citation type="submission" date="2018-06" db="EMBL/GenBank/DDBJ databases">
        <title>Genome conservation of Clostridium tetani.</title>
        <authorList>
            <person name="Bruggemann H."/>
            <person name="Popoff M.R."/>
        </authorList>
    </citation>
    <scope>NUCLEOTIDE SEQUENCE [LARGE SCALE GENOMIC DNA]</scope>
    <source>
        <strain evidence="13 14">2017.061</strain>
    </source>
</reference>
<evidence type="ECO:0000256" key="11">
    <source>
        <dbReference type="SAM" id="Phobius"/>
    </source>
</evidence>
<evidence type="ECO:0000256" key="4">
    <source>
        <dbReference type="ARBA" id="ARBA00022475"/>
    </source>
</evidence>
<dbReference type="InterPro" id="IPR017850">
    <property type="entry name" value="Alkaline_phosphatase_core_sf"/>
</dbReference>
<feature type="active site" evidence="8">
    <location>
        <position position="328"/>
    </location>
</feature>
<comment type="similarity">
    <text evidence="3">Belongs to the LTA synthase family.</text>
</comment>
<feature type="binding site" evidence="10">
    <location>
        <position position="501"/>
    </location>
    <ligand>
        <name>Mn(2+)</name>
        <dbReference type="ChEBI" id="CHEBI:29035"/>
    </ligand>
</feature>
<feature type="binding site" evidence="10">
    <location>
        <position position="286"/>
    </location>
    <ligand>
        <name>Mn(2+)</name>
        <dbReference type="ChEBI" id="CHEBI:29035"/>
    </ligand>
</feature>
<evidence type="ECO:0000256" key="6">
    <source>
        <dbReference type="ARBA" id="ARBA00022989"/>
    </source>
</evidence>
<feature type="transmembrane region" description="Helical" evidence="11">
    <location>
        <begin position="177"/>
        <end position="197"/>
    </location>
</feature>
<dbReference type="Gene3D" id="3.40.720.10">
    <property type="entry name" value="Alkaline Phosphatase, subunit A"/>
    <property type="match status" value="1"/>
</dbReference>
<evidence type="ECO:0000256" key="3">
    <source>
        <dbReference type="ARBA" id="ARBA00009983"/>
    </source>
</evidence>
<accession>A0A4V1LEF8</accession>
<dbReference type="PANTHER" id="PTHR47371">
    <property type="entry name" value="LIPOTEICHOIC ACID SYNTHASE"/>
    <property type="match status" value="1"/>
</dbReference>
<name>A0A4V1LEF8_CLOTA</name>
<feature type="transmembrane region" description="Helical" evidence="11">
    <location>
        <begin position="66"/>
        <end position="90"/>
    </location>
</feature>
<comment type="subcellular location">
    <subcellularLocation>
        <location evidence="1">Cell membrane</location>
        <topology evidence="1">Multi-pass membrane protein</topology>
    </subcellularLocation>
</comment>
<dbReference type="AlphaFoldDB" id="A0A4V1LEF8"/>
<dbReference type="Gene3D" id="3.30.1120.170">
    <property type="match status" value="1"/>
</dbReference>
<dbReference type="PANTHER" id="PTHR47371:SF3">
    <property type="entry name" value="PHOSPHOGLYCEROL TRANSFERASE I"/>
    <property type="match status" value="1"/>
</dbReference>
<evidence type="ECO:0000256" key="7">
    <source>
        <dbReference type="ARBA" id="ARBA00023136"/>
    </source>
</evidence>
<dbReference type="GO" id="GO:0005886">
    <property type="term" value="C:plasma membrane"/>
    <property type="evidence" value="ECO:0007669"/>
    <property type="project" value="UniProtKB-SubCell"/>
</dbReference>
<keyword evidence="5 11" id="KW-0812">Transmembrane</keyword>
<dbReference type="Pfam" id="PF00884">
    <property type="entry name" value="Sulfatase"/>
    <property type="match status" value="1"/>
</dbReference>
<evidence type="ECO:0000256" key="8">
    <source>
        <dbReference type="PIRSR" id="PIRSR005091-1"/>
    </source>
</evidence>
<evidence type="ECO:0000256" key="2">
    <source>
        <dbReference type="ARBA" id="ARBA00004936"/>
    </source>
</evidence>
<feature type="transmembrane region" description="Helical" evidence="11">
    <location>
        <begin position="33"/>
        <end position="54"/>
    </location>
</feature>
<feature type="binding site" evidence="9">
    <location>
        <position position="441"/>
    </location>
    <ligand>
        <name>substrate</name>
    </ligand>
</feature>